<reference evidence="2" key="1">
    <citation type="journal article" date="2022" name="bioRxiv">
        <title>Sequencing and chromosome-scale assembly of the giantPleurodeles waltlgenome.</title>
        <authorList>
            <person name="Brown T."/>
            <person name="Elewa A."/>
            <person name="Iarovenko S."/>
            <person name="Subramanian E."/>
            <person name="Araus A.J."/>
            <person name="Petzold A."/>
            <person name="Susuki M."/>
            <person name="Suzuki K.-i.T."/>
            <person name="Hayashi T."/>
            <person name="Toyoda A."/>
            <person name="Oliveira C."/>
            <person name="Osipova E."/>
            <person name="Leigh N.D."/>
            <person name="Simon A."/>
            <person name="Yun M.H."/>
        </authorList>
    </citation>
    <scope>NUCLEOTIDE SEQUENCE</scope>
    <source>
        <strain evidence="2">20211129_DDA</strain>
        <tissue evidence="2">Liver</tissue>
    </source>
</reference>
<protein>
    <submittedName>
        <fullName evidence="2">Uncharacterized protein</fullName>
    </submittedName>
</protein>
<sequence>MVSHHEAVPISDESVRGVPEGEEEESTKEEADDHFPGNRDQTNKLSNCKCEDSKENYLRVVNVFRSDEYALLKRLSYLAVIDKGEGHAVVIIKTMAQGMMTVVVASFTVHTKVPLPWKKK</sequence>
<name>A0AAV7NNM2_PLEWA</name>
<evidence type="ECO:0000313" key="3">
    <source>
        <dbReference type="Proteomes" id="UP001066276"/>
    </source>
</evidence>
<feature type="compositionally biased region" description="Basic and acidic residues" evidence="1">
    <location>
        <begin position="28"/>
        <end position="37"/>
    </location>
</feature>
<evidence type="ECO:0000256" key="1">
    <source>
        <dbReference type="SAM" id="MobiDB-lite"/>
    </source>
</evidence>
<accession>A0AAV7NNM2</accession>
<feature type="region of interest" description="Disordered" evidence="1">
    <location>
        <begin position="1"/>
        <end position="46"/>
    </location>
</feature>
<gene>
    <name evidence="2" type="ORF">NDU88_004500</name>
</gene>
<comment type="caution">
    <text evidence="2">The sequence shown here is derived from an EMBL/GenBank/DDBJ whole genome shotgun (WGS) entry which is preliminary data.</text>
</comment>
<dbReference type="EMBL" id="JANPWB010000012">
    <property type="protein sequence ID" value="KAJ1116284.1"/>
    <property type="molecule type" value="Genomic_DNA"/>
</dbReference>
<organism evidence="2 3">
    <name type="scientific">Pleurodeles waltl</name>
    <name type="common">Iberian ribbed newt</name>
    <dbReference type="NCBI Taxonomy" id="8319"/>
    <lineage>
        <taxon>Eukaryota</taxon>
        <taxon>Metazoa</taxon>
        <taxon>Chordata</taxon>
        <taxon>Craniata</taxon>
        <taxon>Vertebrata</taxon>
        <taxon>Euteleostomi</taxon>
        <taxon>Amphibia</taxon>
        <taxon>Batrachia</taxon>
        <taxon>Caudata</taxon>
        <taxon>Salamandroidea</taxon>
        <taxon>Salamandridae</taxon>
        <taxon>Pleurodelinae</taxon>
        <taxon>Pleurodeles</taxon>
    </lineage>
</organism>
<evidence type="ECO:0000313" key="2">
    <source>
        <dbReference type="EMBL" id="KAJ1116284.1"/>
    </source>
</evidence>
<dbReference type="Proteomes" id="UP001066276">
    <property type="component" value="Chromosome 8"/>
</dbReference>
<dbReference type="AlphaFoldDB" id="A0AAV7NNM2"/>
<proteinExistence type="predicted"/>
<keyword evidence="3" id="KW-1185">Reference proteome</keyword>